<dbReference type="Pfam" id="PF02770">
    <property type="entry name" value="Acyl-CoA_dh_M"/>
    <property type="match status" value="1"/>
</dbReference>
<dbReference type="AlphaFoldDB" id="A0A261Y8I6"/>
<evidence type="ECO:0000256" key="12">
    <source>
        <dbReference type="PIRNR" id="PIRNR000168"/>
    </source>
</evidence>
<name>A0A261Y8I6_9FUNG</name>
<dbReference type="InterPro" id="IPR006091">
    <property type="entry name" value="Acyl-CoA_Oxase/DH_mid-dom"/>
</dbReference>
<evidence type="ECO:0000256" key="7">
    <source>
        <dbReference type="ARBA" id="ARBA00022827"/>
    </source>
</evidence>
<dbReference type="InterPro" id="IPR037069">
    <property type="entry name" value="AcylCoA_DH/ox_N_sf"/>
</dbReference>
<gene>
    <name evidence="19" type="ORF">BZG36_00152</name>
</gene>
<dbReference type="FunFam" id="1.10.540.10:FF:000015">
    <property type="entry name" value="Acyl-coenzyme A oxidase"/>
    <property type="match status" value="1"/>
</dbReference>
<evidence type="ECO:0000256" key="9">
    <source>
        <dbReference type="ARBA" id="ARBA00023002"/>
    </source>
</evidence>
<dbReference type="PANTHER" id="PTHR10909:SF250">
    <property type="entry name" value="PEROXISOMAL ACYL-COENZYME A OXIDASE 1"/>
    <property type="match status" value="1"/>
</dbReference>
<evidence type="ECO:0000256" key="1">
    <source>
        <dbReference type="ARBA" id="ARBA00001201"/>
    </source>
</evidence>
<comment type="similarity">
    <text evidence="5 12">Belongs to the acyl-CoA oxidase family.</text>
</comment>
<dbReference type="PANTHER" id="PTHR10909">
    <property type="entry name" value="ELECTRON TRANSPORT OXIDOREDUCTASE"/>
    <property type="match status" value="1"/>
</dbReference>
<sequence>MPYDQKVDIQAERAYSVEKGLQTTLLTETFQGGKEVWARKQEIARIVEQEPVFARQDRYFLGRTERFQRALAISRKFVELRAKHKLNPDEVVIMKNYIDEYFPVHLHESMFLPVLIGQGSDEQHKKWLDDALNYRMLGCYAQTELGHGSNLSGLETTATLDKTTDEWIVNTPHASSGKYWIGSLGCVANVAAVQAKLIIDGKDYGTHPFLVPIRDKETHQTLPGVEIMDIGPKVGANAMDNGYMLLKQVRIPRTNMLMRYARVSREGVYSKPIHNKLAYGAMTLVRVRIVENAANALSRAVTIGTRYCAVRRQGGGQGASGELAVLDYPSVQYRIFTMMAAAYARSLTGRAMMASYNALMEDLRKGDTSKLADVHAYSSGLKSFTSTLAADGIEDIRKCLGGHGYSMFSGIPDYYRTYLPSNTYEGENWLLTQQTARYLLKMYNDAIRSSDPASQLSETTQYLLQLVNPSQFAHQRCSAQSMQDLLNPTVQLTILGHRAASLVAELAQLKTDNVSWSELNIDTYRVSRAHCQFIIAFNFINYLDDKEMRHAFNNVTAQVLKQLCDLFVLFMIEKDLGDHLETGYLTSTHAKWVRQGVKSLLKLIRPHAVSLVDAFGWPDFLLNSALGSYDGDAYKRLISWAKTEPLNQQGIGRDAVGVVQGYHEYIRPILKGELGQYTSKL</sequence>
<feature type="binding site" evidence="14">
    <location>
        <position position="182"/>
    </location>
    <ligand>
        <name>FAD</name>
        <dbReference type="ChEBI" id="CHEBI:57692"/>
    </ligand>
</feature>
<accession>A0A261Y8I6</accession>
<dbReference type="InterPro" id="IPR029320">
    <property type="entry name" value="Acyl-CoA_ox_N"/>
</dbReference>
<dbReference type="GO" id="GO:0005777">
    <property type="term" value="C:peroxisome"/>
    <property type="evidence" value="ECO:0007669"/>
    <property type="project" value="UniProtKB-SubCell"/>
</dbReference>
<dbReference type="InterPro" id="IPR009100">
    <property type="entry name" value="AcylCoA_DH/oxidase_NM_dom_sf"/>
</dbReference>
<evidence type="ECO:0000313" key="19">
    <source>
        <dbReference type="EMBL" id="OZJ06922.1"/>
    </source>
</evidence>
<dbReference type="OrthoDB" id="538336at2759"/>
<keyword evidence="11" id="KW-0576">Peroxisome</keyword>
<evidence type="ECO:0000256" key="2">
    <source>
        <dbReference type="ARBA" id="ARBA00001974"/>
    </source>
</evidence>
<dbReference type="FunFam" id="1.20.140.10:FF:000005">
    <property type="entry name" value="Acyl-coenzyme A oxidase"/>
    <property type="match status" value="1"/>
</dbReference>
<comment type="catalytic activity">
    <reaction evidence="1">
        <text>a 2,3-saturated acyl-CoA + O2 = a (2E)-enoyl-CoA + H2O2</text>
        <dbReference type="Rhea" id="RHEA:38959"/>
        <dbReference type="ChEBI" id="CHEBI:15379"/>
        <dbReference type="ChEBI" id="CHEBI:16240"/>
        <dbReference type="ChEBI" id="CHEBI:58856"/>
        <dbReference type="ChEBI" id="CHEBI:65111"/>
        <dbReference type="EC" id="1.3.3.6"/>
    </reaction>
</comment>
<dbReference type="Pfam" id="PF14749">
    <property type="entry name" value="Acyl-CoA_ox_N"/>
    <property type="match status" value="1"/>
</dbReference>
<evidence type="ECO:0000259" key="16">
    <source>
        <dbReference type="Pfam" id="PF02770"/>
    </source>
</evidence>
<evidence type="ECO:0000259" key="15">
    <source>
        <dbReference type="Pfam" id="PF01756"/>
    </source>
</evidence>
<feature type="binding site" evidence="14">
    <location>
        <position position="143"/>
    </location>
    <ligand>
        <name>FAD</name>
        <dbReference type="ChEBI" id="CHEBI:57692"/>
    </ligand>
</feature>
<feature type="domain" description="Acyl-CoA oxidase C-terminal" evidence="15">
    <location>
        <begin position="489"/>
        <end position="671"/>
    </location>
</feature>
<dbReference type="SUPFAM" id="SSF47203">
    <property type="entry name" value="Acyl-CoA dehydrogenase C-terminal domain-like"/>
    <property type="match status" value="2"/>
</dbReference>
<comment type="cofactor">
    <cofactor evidence="2">
        <name>FAD</name>
        <dbReference type="ChEBI" id="CHEBI:57692"/>
    </cofactor>
</comment>
<dbReference type="Pfam" id="PF01756">
    <property type="entry name" value="ACOX"/>
    <property type="match status" value="1"/>
</dbReference>
<dbReference type="Gene3D" id="1.10.540.10">
    <property type="entry name" value="Acyl-CoA dehydrogenase/oxidase, N-terminal domain"/>
    <property type="match status" value="1"/>
</dbReference>
<evidence type="ECO:0000256" key="13">
    <source>
        <dbReference type="PIRSR" id="PIRSR000168-1"/>
    </source>
</evidence>
<comment type="caution">
    <text evidence="19">The sequence shown here is derived from an EMBL/GenBank/DDBJ whole genome shotgun (WGS) entry which is preliminary data.</text>
</comment>
<keyword evidence="6 12" id="KW-0285">Flavoprotein</keyword>
<comment type="pathway">
    <text evidence="4">Lipid metabolism; peroxisomal fatty acid beta-oxidation.</text>
</comment>
<evidence type="ECO:0000259" key="18">
    <source>
        <dbReference type="Pfam" id="PF22924"/>
    </source>
</evidence>
<dbReference type="Gene3D" id="1.20.140.10">
    <property type="entry name" value="Butyryl-CoA Dehydrogenase, subunit A, domain 3"/>
    <property type="match status" value="2"/>
</dbReference>
<evidence type="ECO:0000259" key="17">
    <source>
        <dbReference type="Pfam" id="PF14749"/>
    </source>
</evidence>
<feature type="domain" description="Acyl-coenzyme A oxidase N-terminal" evidence="17">
    <location>
        <begin position="24"/>
        <end position="136"/>
    </location>
</feature>
<keyword evidence="10" id="KW-0443">Lipid metabolism</keyword>
<dbReference type="Pfam" id="PF22924">
    <property type="entry name" value="ACOX_C_alpha1"/>
    <property type="match status" value="1"/>
</dbReference>
<comment type="subcellular location">
    <subcellularLocation>
        <location evidence="3">Peroxisome</location>
    </subcellularLocation>
</comment>
<dbReference type="GO" id="GO:0033540">
    <property type="term" value="P:fatty acid beta-oxidation using acyl-CoA oxidase"/>
    <property type="evidence" value="ECO:0007669"/>
    <property type="project" value="UniProtKB-UniPathway"/>
</dbReference>
<evidence type="ECO:0000256" key="8">
    <source>
        <dbReference type="ARBA" id="ARBA00022832"/>
    </source>
</evidence>
<keyword evidence="9" id="KW-0560">Oxidoreductase</keyword>
<feature type="domain" description="Acyl-CoA oxidase/dehydrogenase middle" evidence="16">
    <location>
        <begin position="139"/>
        <end position="249"/>
    </location>
</feature>
<evidence type="ECO:0000256" key="11">
    <source>
        <dbReference type="ARBA" id="ARBA00023140"/>
    </source>
</evidence>
<dbReference type="InterPro" id="IPR046373">
    <property type="entry name" value="Acyl-CoA_Oxase/DH_mid-dom_sf"/>
</dbReference>
<dbReference type="Gene3D" id="2.40.110.10">
    <property type="entry name" value="Butyryl-CoA Dehydrogenase, subunit A, domain 2"/>
    <property type="match status" value="1"/>
</dbReference>
<dbReference type="FunFam" id="2.40.110.10:FF:000003">
    <property type="entry name" value="Acyl-coenzyme A oxidase"/>
    <property type="match status" value="1"/>
</dbReference>
<dbReference type="PIRSF" id="PIRSF000168">
    <property type="entry name" value="Acyl-CoA_oxidase"/>
    <property type="match status" value="1"/>
</dbReference>
<dbReference type="InterPro" id="IPR036250">
    <property type="entry name" value="AcylCo_DH-like_C"/>
</dbReference>
<dbReference type="SUPFAM" id="SSF56645">
    <property type="entry name" value="Acyl-CoA dehydrogenase NM domain-like"/>
    <property type="match status" value="1"/>
</dbReference>
<dbReference type="InterPro" id="IPR002655">
    <property type="entry name" value="Acyl-CoA_oxidase_C"/>
</dbReference>
<evidence type="ECO:0000256" key="10">
    <source>
        <dbReference type="ARBA" id="ARBA00023098"/>
    </source>
</evidence>
<dbReference type="GO" id="GO:0055088">
    <property type="term" value="P:lipid homeostasis"/>
    <property type="evidence" value="ECO:0007669"/>
    <property type="project" value="TreeGrafter"/>
</dbReference>
<feature type="domain" description="Acyl-CoA oxidase C-alpha1" evidence="18">
    <location>
        <begin position="279"/>
        <end position="440"/>
    </location>
</feature>
<feature type="active site" description="Proton acceptor" evidence="13">
    <location>
        <position position="425"/>
    </location>
</feature>
<evidence type="ECO:0000256" key="6">
    <source>
        <dbReference type="ARBA" id="ARBA00022630"/>
    </source>
</evidence>
<keyword evidence="20" id="KW-1185">Reference proteome</keyword>
<proteinExistence type="inferred from homology"/>
<dbReference type="InterPro" id="IPR012258">
    <property type="entry name" value="Acyl-CoA_oxidase"/>
</dbReference>
<protein>
    <recommendedName>
        <fullName evidence="12">Acyl-coenzyme A oxidase</fullName>
    </recommendedName>
</protein>
<dbReference type="GO" id="GO:0071949">
    <property type="term" value="F:FAD binding"/>
    <property type="evidence" value="ECO:0007669"/>
    <property type="project" value="InterPro"/>
</dbReference>
<keyword evidence="7 12" id="KW-0274">FAD</keyword>
<dbReference type="FunFam" id="1.20.140.10:FF:000013">
    <property type="entry name" value="Acyl-coenzyme A oxidase"/>
    <property type="match status" value="1"/>
</dbReference>
<dbReference type="GO" id="GO:0005504">
    <property type="term" value="F:fatty acid binding"/>
    <property type="evidence" value="ECO:0007669"/>
    <property type="project" value="TreeGrafter"/>
</dbReference>
<evidence type="ECO:0000256" key="14">
    <source>
        <dbReference type="PIRSR" id="PIRSR000168-2"/>
    </source>
</evidence>
<dbReference type="EMBL" id="MVBO01000001">
    <property type="protein sequence ID" value="OZJ06922.1"/>
    <property type="molecule type" value="Genomic_DNA"/>
</dbReference>
<dbReference type="Proteomes" id="UP000242875">
    <property type="component" value="Unassembled WGS sequence"/>
</dbReference>
<evidence type="ECO:0000256" key="5">
    <source>
        <dbReference type="ARBA" id="ARBA00006288"/>
    </source>
</evidence>
<evidence type="ECO:0000256" key="3">
    <source>
        <dbReference type="ARBA" id="ARBA00004275"/>
    </source>
</evidence>
<dbReference type="GO" id="GO:0003997">
    <property type="term" value="F:acyl-CoA oxidase activity"/>
    <property type="evidence" value="ECO:0007669"/>
    <property type="project" value="UniProtKB-EC"/>
</dbReference>
<evidence type="ECO:0000313" key="20">
    <source>
        <dbReference type="Proteomes" id="UP000242875"/>
    </source>
</evidence>
<dbReference type="InterPro" id="IPR055060">
    <property type="entry name" value="ACOX_C_alpha1"/>
</dbReference>
<keyword evidence="8" id="KW-0276">Fatty acid metabolism</keyword>
<organism evidence="19 20">
    <name type="scientific">Bifiguratus adelaidae</name>
    <dbReference type="NCBI Taxonomy" id="1938954"/>
    <lineage>
        <taxon>Eukaryota</taxon>
        <taxon>Fungi</taxon>
        <taxon>Fungi incertae sedis</taxon>
        <taxon>Mucoromycota</taxon>
        <taxon>Mucoromycotina</taxon>
        <taxon>Endogonomycetes</taxon>
        <taxon>Endogonales</taxon>
        <taxon>Endogonales incertae sedis</taxon>
        <taxon>Bifiguratus</taxon>
    </lineage>
</organism>
<dbReference type="UniPathway" id="UPA00661"/>
<reference evidence="19 20" key="1">
    <citation type="journal article" date="2017" name="Mycologia">
        <title>Bifiguratus adelaidae, gen. et sp. nov., a new member of Mucoromycotina in endophytic and soil-dwelling habitats.</title>
        <authorList>
            <person name="Torres-Cruz T.J."/>
            <person name="Billingsley Tobias T.L."/>
            <person name="Almatruk M."/>
            <person name="Hesse C."/>
            <person name="Kuske C.R."/>
            <person name="Desiro A."/>
            <person name="Benucci G.M."/>
            <person name="Bonito G."/>
            <person name="Stajich J.E."/>
            <person name="Dunlap C."/>
            <person name="Arnold A.E."/>
            <person name="Porras-Alfaro A."/>
        </authorList>
    </citation>
    <scope>NUCLEOTIDE SEQUENCE [LARGE SCALE GENOMIC DNA]</scope>
    <source>
        <strain evidence="19 20">AZ0501</strain>
    </source>
</reference>
<evidence type="ECO:0000256" key="4">
    <source>
        <dbReference type="ARBA" id="ARBA00004846"/>
    </source>
</evidence>